<dbReference type="OrthoDB" id="7064990at2"/>
<gene>
    <name evidence="1" type="ordered locus">wcw_1917</name>
</gene>
<proteinExistence type="predicted"/>
<protein>
    <recommendedName>
        <fullName evidence="3">Fe2OG dioxygenase domain-containing protein</fullName>
    </recommendedName>
</protein>
<sequence>MVSQYDCLLPEECLQIQQQLHSLKDKWEPRLGDLPFYTLGAASYLDAGKKGEFFYKMKAKRFNPLLKEHFDSLYQKVAEVLEKETGKPVVYEENYGYPGFHIFLFSEVFEFNIASVHFDLQFQELSWRYKNVDQLHPLSITLPIALPGSGGGMFCWDIHYRDVKELPRSELEKRSQEEEPVLIEYSPGQIVVHEGLFLHQIAPAEEMKENDERITLQGHGLFCDGAWHLYW</sequence>
<evidence type="ECO:0000313" key="1">
    <source>
        <dbReference type="EMBL" id="ADI39254.1"/>
    </source>
</evidence>
<dbReference type="STRING" id="716544.wcw_1917"/>
<name>D6YT59_WADCW</name>
<evidence type="ECO:0000313" key="2">
    <source>
        <dbReference type="Proteomes" id="UP000001505"/>
    </source>
</evidence>
<dbReference type="HOGENOM" id="CLU_104662_0_0_0"/>
<dbReference type="Proteomes" id="UP000001505">
    <property type="component" value="Chromosome"/>
</dbReference>
<reference evidence="1 2" key="1">
    <citation type="journal article" date="2010" name="PLoS ONE">
        <title>The Waddlia genome: a window into chlamydial biology.</title>
        <authorList>
            <person name="Bertelli C."/>
            <person name="Collyn F."/>
            <person name="Croxatto A."/>
            <person name="Ruckert C."/>
            <person name="Polkinghorne A."/>
            <person name="Kebbi-Beghdadi C."/>
            <person name="Goesmann A."/>
            <person name="Vaughan L."/>
            <person name="Greub G."/>
        </authorList>
    </citation>
    <scope>NUCLEOTIDE SEQUENCE [LARGE SCALE GENOMIC DNA]</scope>
    <source>
        <strain evidence="2">ATCC VR-1470 / WSU 86-1044</strain>
    </source>
</reference>
<organism evidence="1 2">
    <name type="scientific">Waddlia chondrophila (strain ATCC VR-1470 / WSU 86-1044)</name>
    <dbReference type="NCBI Taxonomy" id="716544"/>
    <lineage>
        <taxon>Bacteria</taxon>
        <taxon>Pseudomonadati</taxon>
        <taxon>Chlamydiota</taxon>
        <taxon>Chlamydiia</taxon>
        <taxon>Parachlamydiales</taxon>
        <taxon>Waddliaceae</taxon>
        <taxon>Waddlia</taxon>
    </lineage>
</organism>
<dbReference type="eggNOG" id="COG0189">
    <property type="taxonomic scope" value="Bacteria"/>
</dbReference>
<evidence type="ECO:0008006" key="3">
    <source>
        <dbReference type="Google" id="ProtNLM"/>
    </source>
</evidence>
<accession>D6YT59</accession>
<dbReference type="AlphaFoldDB" id="D6YT59"/>
<dbReference type="RefSeq" id="WP_013182947.1">
    <property type="nucleotide sequence ID" value="NC_014225.1"/>
</dbReference>
<dbReference type="EMBL" id="CP001928">
    <property type="protein sequence ID" value="ADI39254.1"/>
    <property type="molecule type" value="Genomic_DNA"/>
</dbReference>
<keyword evidence="2" id="KW-1185">Reference proteome</keyword>
<dbReference type="KEGG" id="wch:wcw_1917"/>